<dbReference type="PANTHER" id="PTHR35469">
    <property type="entry name" value="TRANSMEMBRANE PROTEIN"/>
    <property type="match status" value="1"/>
</dbReference>
<evidence type="ECO:0000313" key="4">
    <source>
        <dbReference type="RefSeq" id="XP_022714508.1"/>
    </source>
</evidence>
<keyword evidence="2" id="KW-0472">Membrane</keyword>
<evidence type="ECO:0000256" key="2">
    <source>
        <dbReference type="SAM" id="Phobius"/>
    </source>
</evidence>
<dbReference type="KEGG" id="dzi:111274132"/>
<organism evidence="3 4">
    <name type="scientific">Durio zibethinus</name>
    <name type="common">Durian</name>
    <dbReference type="NCBI Taxonomy" id="66656"/>
    <lineage>
        <taxon>Eukaryota</taxon>
        <taxon>Viridiplantae</taxon>
        <taxon>Streptophyta</taxon>
        <taxon>Embryophyta</taxon>
        <taxon>Tracheophyta</taxon>
        <taxon>Spermatophyta</taxon>
        <taxon>Magnoliopsida</taxon>
        <taxon>eudicotyledons</taxon>
        <taxon>Gunneridae</taxon>
        <taxon>Pentapetalae</taxon>
        <taxon>rosids</taxon>
        <taxon>malvids</taxon>
        <taxon>Malvales</taxon>
        <taxon>Malvaceae</taxon>
        <taxon>Helicteroideae</taxon>
        <taxon>Durio</taxon>
    </lineage>
</organism>
<reference evidence="4" key="1">
    <citation type="submission" date="2025-08" db="UniProtKB">
        <authorList>
            <consortium name="RefSeq"/>
        </authorList>
    </citation>
    <scope>IDENTIFICATION</scope>
    <source>
        <tissue evidence="4">Fruit stalk</tissue>
    </source>
</reference>
<keyword evidence="3" id="KW-1185">Reference proteome</keyword>
<dbReference type="Proteomes" id="UP000515121">
    <property type="component" value="Unplaced"/>
</dbReference>
<accession>A0A6P5WEL4</accession>
<dbReference type="AlphaFoldDB" id="A0A6P5WEL4"/>
<feature type="compositionally biased region" description="Low complexity" evidence="1">
    <location>
        <begin position="41"/>
        <end position="54"/>
    </location>
</feature>
<dbReference type="GeneID" id="111274132"/>
<evidence type="ECO:0000313" key="3">
    <source>
        <dbReference type="Proteomes" id="UP000515121"/>
    </source>
</evidence>
<protein>
    <submittedName>
        <fullName evidence="4">Uncharacterized protein LOC111274132</fullName>
    </submittedName>
</protein>
<sequence length="406" mass="45216">MKGAKKEKIRSGGQREREMATSNEKDERRRRMSEKGLNRMSHISGRAQSISSSSLPPPLDHHHHQHSQSQCLDQTNGNLLLINILGFCESLENWLLFLILDAKKKSFDAESEEARDERRKIGERGLNRTSRVTTQSNPPILNHHALFSNDHQAPQTHLSGHDHVVIYVTWKIHDITPSLYLIGFAAGPVGVGDASSFSYLKHGGMYEISSVNALDVGGQSGLKLQKPGTDKDAISAIVVGERDELKPLKETSSLQKASSNADSLQKPCKNQLDFFSSKRLNSCIIASERTRSFCALLIALFVLLSYSDYTLLGMNIFRSESIVASRPLYIIFLTDLTVVLGRLFLDKKGDSEEAEEEKAGCQNNKRNWEGAVKLLERGLVVYQTIRALFIDCSIYAVVVICGLSLM</sequence>
<feature type="compositionally biased region" description="Basic and acidic residues" evidence="1">
    <location>
        <begin position="1"/>
        <end position="37"/>
    </location>
</feature>
<proteinExistence type="predicted"/>
<dbReference type="PANTHER" id="PTHR35469:SF5">
    <property type="entry name" value="TRANSMEMBRANE PROTEIN"/>
    <property type="match status" value="1"/>
</dbReference>
<feature type="transmembrane region" description="Helical" evidence="2">
    <location>
        <begin position="293"/>
        <end position="316"/>
    </location>
</feature>
<keyword evidence="2" id="KW-1133">Transmembrane helix</keyword>
<evidence type="ECO:0000256" key="1">
    <source>
        <dbReference type="SAM" id="MobiDB-lite"/>
    </source>
</evidence>
<gene>
    <name evidence="4" type="primary">LOC111274132</name>
</gene>
<feature type="region of interest" description="Disordered" evidence="1">
    <location>
        <begin position="1"/>
        <end position="70"/>
    </location>
</feature>
<dbReference type="RefSeq" id="XP_022714508.1">
    <property type="nucleotide sequence ID" value="XM_022858773.1"/>
</dbReference>
<feature type="transmembrane region" description="Helical" evidence="2">
    <location>
        <begin position="328"/>
        <end position="345"/>
    </location>
</feature>
<name>A0A6P5WEL4_DURZI</name>
<dbReference type="OrthoDB" id="1645757at2759"/>
<keyword evidence="2" id="KW-0812">Transmembrane</keyword>